<protein>
    <submittedName>
        <fullName evidence="4">ABC transporter substrate-binding protein</fullName>
    </submittedName>
</protein>
<dbReference type="PROSITE" id="PS51257">
    <property type="entry name" value="PROKAR_LIPOPROTEIN"/>
    <property type="match status" value="1"/>
</dbReference>
<dbReference type="PANTHER" id="PTHR43649">
    <property type="entry name" value="ARABINOSE-BINDING PROTEIN-RELATED"/>
    <property type="match status" value="1"/>
</dbReference>
<keyword evidence="2" id="KW-0813">Transport</keyword>
<accession>A0ABP8KFA0</accession>
<evidence type="ECO:0000313" key="5">
    <source>
        <dbReference type="Proteomes" id="UP001500945"/>
    </source>
</evidence>
<feature type="signal peptide" evidence="3">
    <location>
        <begin position="1"/>
        <end position="24"/>
    </location>
</feature>
<feature type="chain" id="PRO_5047280110" evidence="3">
    <location>
        <begin position="25"/>
        <end position="458"/>
    </location>
</feature>
<keyword evidence="3" id="KW-0732">Signal</keyword>
<dbReference type="PANTHER" id="PTHR43649:SF29">
    <property type="entry name" value="OSMOPROTECTIVE COMPOUNDS-BINDING PROTEIN GGTB"/>
    <property type="match status" value="1"/>
</dbReference>
<organism evidence="4 5">
    <name type="scientific">Fodinibacter luteus</name>
    <dbReference type="NCBI Taxonomy" id="552064"/>
    <lineage>
        <taxon>Bacteria</taxon>
        <taxon>Bacillati</taxon>
        <taxon>Actinomycetota</taxon>
        <taxon>Actinomycetes</taxon>
        <taxon>Micrococcales</taxon>
        <taxon>Intrasporangiaceae</taxon>
        <taxon>Fodinibacter (ex Wang et al. 2009)</taxon>
    </lineage>
</organism>
<dbReference type="EMBL" id="BAABGM010000013">
    <property type="protein sequence ID" value="GAA4405851.1"/>
    <property type="molecule type" value="Genomic_DNA"/>
</dbReference>
<dbReference type="Proteomes" id="UP001500945">
    <property type="component" value="Unassembled WGS sequence"/>
</dbReference>
<dbReference type="SUPFAM" id="SSF53850">
    <property type="entry name" value="Periplasmic binding protein-like II"/>
    <property type="match status" value="1"/>
</dbReference>
<proteinExistence type="inferred from homology"/>
<name>A0ABP8KFA0_9MICO</name>
<evidence type="ECO:0000313" key="4">
    <source>
        <dbReference type="EMBL" id="GAA4405851.1"/>
    </source>
</evidence>
<dbReference type="Gene3D" id="3.40.190.10">
    <property type="entry name" value="Periplasmic binding protein-like II"/>
    <property type="match status" value="2"/>
</dbReference>
<dbReference type="InterPro" id="IPR050490">
    <property type="entry name" value="Bact_solute-bd_prot1"/>
</dbReference>
<evidence type="ECO:0000256" key="3">
    <source>
        <dbReference type="SAM" id="SignalP"/>
    </source>
</evidence>
<keyword evidence="5" id="KW-1185">Reference proteome</keyword>
<evidence type="ECO:0000256" key="2">
    <source>
        <dbReference type="ARBA" id="ARBA00022448"/>
    </source>
</evidence>
<sequence>MAHHSKRRIATLAGVLAVALTATACGGSDDGGDTGDSAAASIDCAPYEAFGDLEGKTVTVYTSIVTPEDQSHIESYKPFEECTGVTVKYEGSKEFEAQLPVRVKGGNAPDIAYLPQPGLLQTMVATGAVKPAPEETAANVDKWFGEDWKAYGTVDGTFYAAPLGANVKSFVWYSPSAFADKGYQVPTTWAELLTLSDKIAADNTDGTTKPWCAGIESGDATGWPATDWMEDVMLRTAGPETYDKWVNHEIPFNDPAVATALAEVGKILKNDKYVNGGLGDVKTIASTAFQDAGLPILDGTCYMHRQASFYAANWPEGTKVAEDGDVWAFYFPAQDATAHPVLGGGEFVAAFADRPEVKAFQTFLSSDTWANLKADTTPDIGGWLSANKGLDIEKLKTPIDKLSAEQLQDPNAVFRFDGSDLMPGAVGSGTFWKGMTDWITGKGDQEVLDYIEQSWPAS</sequence>
<comment type="caution">
    <text evidence="4">The sequence shown here is derived from an EMBL/GenBank/DDBJ whole genome shotgun (WGS) entry which is preliminary data.</text>
</comment>
<dbReference type="RefSeq" id="WP_345205254.1">
    <property type="nucleotide sequence ID" value="NZ_BAABGM010000013.1"/>
</dbReference>
<gene>
    <name evidence="4" type="ORF">GCM10023168_19940</name>
</gene>
<reference evidence="5" key="1">
    <citation type="journal article" date="2019" name="Int. J. Syst. Evol. Microbiol.">
        <title>The Global Catalogue of Microorganisms (GCM) 10K type strain sequencing project: providing services to taxonomists for standard genome sequencing and annotation.</title>
        <authorList>
            <consortium name="The Broad Institute Genomics Platform"/>
            <consortium name="The Broad Institute Genome Sequencing Center for Infectious Disease"/>
            <person name="Wu L."/>
            <person name="Ma J."/>
        </authorList>
    </citation>
    <scope>NUCLEOTIDE SEQUENCE [LARGE SCALE GENOMIC DNA]</scope>
    <source>
        <strain evidence="5">JCM 17809</strain>
    </source>
</reference>
<evidence type="ECO:0000256" key="1">
    <source>
        <dbReference type="ARBA" id="ARBA00008520"/>
    </source>
</evidence>
<comment type="similarity">
    <text evidence="1">Belongs to the bacterial solute-binding protein 1 family.</text>
</comment>